<comment type="subcellular location">
    <subcellularLocation>
        <location evidence="1">Membrane</location>
        <topology evidence="1">Multi-pass membrane protein</topology>
    </subcellularLocation>
</comment>
<dbReference type="PANTHER" id="PTHR43791:SF27">
    <property type="entry name" value="TRANSPORTER, PUTATIVE (AFU_ORTHOLOGUE AFUA_2G15730)-RELATED"/>
    <property type="match status" value="1"/>
</dbReference>
<dbReference type="SUPFAM" id="SSF103473">
    <property type="entry name" value="MFS general substrate transporter"/>
    <property type="match status" value="1"/>
</dbReference>
<dbReference type="PANTHER" id="PTHR43791">
    <property type="entry name" value="PERMEASE-RELATED"/>
    <property type="match status" value="1"/>
</dbReference>
<feature type="transmembrane region" description="Helical" evidence="6">
    <location>
        <begin position="279"/>
        <end position="296"/>
    </location>
</feature>
<evidence type="ECO:0000256" key="3">
    <source>
        <dbReference type="ARBA" id="ARBA00022692"/>
    </source>
</evidence>
<feature type="transmembrane region" description="Helical" evidence="6">
    <location>
        <begin position="255"/>
        <end position="272"/>
    </location>
</feature>
<dbReference type="InterPro" id="IPR036259">
    <property type="entry name" value="MFS_trans_sf"/>
</dbReference>
<evidence type="ECO:0000313" key="8">
    <source>
        <dbReference type="Proteomes" id="UP000267821"/>
    </source>
</evidence>
<keyword evidence="5 6" id="KW-0472">Membrane</keyword>
<evidence type="ECO:0000313" key="7">
    <source>
        <dbReference type="EMBL" id="RPB29383.1"/>
    </source>
</evidence>
<feature type="transmembrane region" description="Helical" evidence="6">
    <location>
        <begin position="133"/>
        <end position="153"/>
    </location>
</feature>
<feature type="transmembrane region" description="Helical" evidence="6">
    <location>
        <begin position="375"/>
        <end position="397"/>
    </location>
</feature>
<feature type="transmembrane region" description="Helical" evidence="6">
    <location>
        <begin position="345"/>
        <end position="363"/>
    </location>
</feature>
<dbReference type="OrthoDB" id="2985014at2759"/>
<keyword evidence="2" id="KW-0813">Transport</keyword>
<keyword evidence="3 6" id="KW-0812">Transmembrane</keyword>
<feature type="transmembrane region" description="Helical" evidence="6">
    <location>
        <begin position="66"/>
        <end position="89"/>
    </location>
</feature>
<dbReference type="EMBL" id="ML121527">
    <property type="protein sequence ID" value="RPB29383.1"/>
    <property type="molecule type" value="Genomic_DNA"/>
</dbReference>
<dbReference type="FunFam" id="1.20.1250.20:FF:000013">
    <property type="entry name" value="MFS general substrate transporter"/>
    <property type="match status" value="1"/>
</dbReference>
<feature type="transmembrane region" description="Helical" evidence="6">
    <location>
        <begin position="12"/>
        <end position="29"/>
    </location>
</feature>
<name>A0A3N4M2J5_9PEZI</name>
<dbReference type="InterPro" id="IPR011701">
    <property type="entry name" value="MFS"/>
</dbReference>
<organism evidence="7 8">
    <name type="scientific">Terfezia boudieri ATCC MYA-4762</name>
    <dbReference type="NCBI Taxonomy" id="1051890"/>
    <lineage>
        <taxon>Eukaryota</taxon>
        <taxon>Fungi</taxon>
        <taxon>Dikarya</taxon>
        <taxon>Ascomycota</taxon>
        <taxon>Pezizomycotina</taxon>
        <taxon>Pezizomycetes</taxon>
        <taxon>Pezizales</taxon>
        <taxon>Pezizaceae</taxon>
        <taxon>Terfezia</taxon>
    </lineage>
</organism>
<feature type="transmembrane region" description="Helical" evidence="6">
    <location>
        <begin position="41"/>
        <end position="60"/>
    </location>
</feature>
<dbReference type="GO" id="GO:0016020">
    <property type="term" value="C:membrane"/>
    <property type="evidence" value="ECO:0007669"/>
    <property type="project" value="UniProtKB-SubCell"/>
</dbReference>
<dbReference type="InParanoid" id="A0A3N4M2J5"/>
<feature type="transmembrane region" description="Helical" evidence="6">
    <location>
        <begin position="101"/>
        <end position="121"/>
    </location>
</feature>
<dbReference type="AlphaFoldDB" id="A0A3N4M2J5"/>
<feature type="transmembrane region" description="Helical" evidence="6">
    <location>
        <begin position="216"/>
        <end position="235"/>
    </location>
</feature>
<evidence type="ECO:0000256" key="5">
    <source>
        <dbReference type="ARBA" id="ARBA00023136"/>
    </source>
</evidence>
<evidence type="ECO:0000256" key="2">
    <source>
        <dbReference type="ARBA" id="ARBA00022448"/>
    </source>
</evidence>
<evidence type="ECO:0000256" key="4">
    <source>
        <dbReference type="ARBA" id="ARBA00022989"/>
    </source>
</evidence>
<accession>A0A3N4M2J5</accession>
<evidence type="ECO:0000256" key="6">
    <source>
        <dbReference type="SAM" id="Phobius"/>
    </source>
</evidence>
<dbReference type="STRING" id="1051890.A0A3N4M2J5"/>
<dbReference type="Proteomes" id="UP000267821">
    <property type="component" value="Unassembled WGS sequence"/>
</dbReference>
<dbReference type="Gene3D" id="1.20.1250.20">
    <property type="entry name" value="MFS general substrate transporter like domains"/>
    <property type="match status" value="1"/>
</dbReference>
<keyword evidence="8" id="KW-1185">Reference proteome</keyword>
<keyword evidence="4 6" id="KW-1133">Transmembrane helix</keyword>
<reference evidence="7 8" key="1">
    <citation type="journal article" date="2018" name="Nat. Ecol. Evol.">
        <title>Pezizomycetes genomes reveal the molecular basis of ectomycorrhizal truffle lifestyle.</title>
        <authorList>
            <person name="Murat C."/>
            <person name="Payen T."/>
            <person name="Noel B."/>
            <person name="Kuo A."/>
            <person name="Morin E."/>
            <person name="Chen J."/>
            <person name="Kohler A."/>
            <person name="Krizsan K."/>
            <person name="Balestrini R."/>
            <person name="Da Silva C."/>
            <person name="Montanini B."/>
            <person name="Hainaut M."/>
            <person name="Levati E."/>
            <person name="Barry K.W."/>
            <person name="Belfiori B."/>
            <person name="Cichocki N."/>
            <person name="Clum A."/>
            <person name="Dockter R.B."/>
            <person name="Fauchery L."/>
            <person name="Guy J."/>
            <person name="Iotti M."/>
            <person name="Le Tacon F."/>
            <person name="Lindquist E.A."/>
            <person name="Lipzen A."/>
            <person name="Malagnac F."/>
            <person name="Mello A."/>
            <person name="Molinier V."/>
            <person name="Miyauchi S."/>
            <person name="Poulain J."/>
            <person name="Riccioni C."/>
            <person name="Rubini A."/>
            <person name="Sitrit Y."/>
            <person name="Splivallo R."/>
            <person name="Traeger S."/>
            <person name="Wang M."/>
            <person name="Zifcakova L."/>
            <person name="Wipf D."/>
            <person name="Zambonelli A."/>
            <person name="Paolocci F."/>
            <person name="Nowrousian M."/>
            <person name="Ottonello S."/>
            <person name="Baldrian P."/>
            <person name="Spatafora J.W."/>
            <person name="Henrissat B."/>
            <person name="Nagy L.G."/>
            <person name="Aury J.M."/>
            <person name="Wincker P."/>
            <person name="Grigoriev I.V."/>
            <person name="Bonfante P."/>
            <person name="Martin F.M."/>
        </authorList>
    </citation>
    <scope>NUCLEOTIDE SEQUENCE [LARGE SCALE GENOMIC DNA]</scope>
    <source>
        <strain evidence="7 8">ATCC MYA-4762</strain>
    </source>
</reference>
<dbReference type="Pfam" id="PF07690">
    <property type="entry name" value="MFS_1"/>
    <property type="match status" value="1"/>
</dbReference>
<gene>
    <name evidence="7" type="ORF">L211DRAFT_9833</name>
</gene>
<dbReference type="GO" id="GO:0022857">
    <property type="term" value="F:transmembrane transporter activity"/>
    <property type="evidence" value="ECO:0007669"/>
    <property type="project" value="InterPro"/>
</dbReference>
<feature type="transmembrane region" description="Helical" evidence="6">
    <location>
        <begin position="308"/>
        <end position="333"/>
    </location>
</feature>
<proteinExistence type="predicted"/>
<evidence type="ECO:0000256" key="1">
    <source>
        <dbReference type="ARBA" id="ARBA00004141"/>
    </source>
</evidence>
<sequence>MEEDLNLTGDQYEWLLTSFYITYITFEWLTLLWRIVPAHKYIAFCVAGWGLVASLQALAWNWGSMMFLRALLGIFEAAYGPGVPFYLSFFYRREELALRAGLFISAAPLATAYAGTLAYLITSIPSPLAPWRVLLITEGFPSLIVAVVAWYWIPDSPGEQRWLGRREREIARRRVMVVKDDEGDEDWDDGETAGLEEKWGIRWGEVWRALGDAKSWVTALMFFSCNVGFSSLPVYLPTILNDMGYTRLQSQALSAPPYLLAFLSVILTTYLSDRHRSRSIFIIIHALIAFLGYLFLALSPPTLTSSSIWGYLAIYPIATGVFSAVSLIIPWALNNQDTVSKQGAGMVVLGVVGQMGPLVGTRVYPRDGTGNNRLGMGVCALALGVVAIGAGGLRVMLKRGNERRDAEERRMGGRGERRMRFIL</sequence>
<protein>
    <submittedName>
        <fullName evidence="7">MFS general substrate transporter</fullName>
    </submittedName>
</protein>